<proteinExistence type="inferred from homology"/>
<dbReference type="GO" id="GO:0008083">
    <property type="term" value="F:growth factor activity"/>
    <property type="evidence" value="ECO:0007669"/>
    <property type="project" value="UniProtKB-UniRule"/>
</dbReference>
<evidence type="ECO:0000256" key="5">
    <source>
        <dbReference type="ARBA" id="ARBA00022641"/>
    </source>
</evidence>
<comment type="similarity">
    <text evidence="2 9">Belongs to the phytosulfokine family.</text>
</comment>
<evidence type="ECO:0000256" key="9">
    <source>
        <dbReference type="RuleBase" id="RU368031"/>
    </source>
</evidence>
<comment type="PTM">
    <text evidence="9">Sulfation is important for activity and for the binding to a putative membrane receptor.</text>
</comment>
<dbReference type="Pfam" id="PF06404">
    <property type="entry name" value="PSK"/>
    <property type="match status" value="1"/>
</dbReference>
<dbReference type="GO" id="GO:0005576">
    <property type="term" value="C:extracellular region"/>
    <property type="evidence" value="ECO:0007669"/>
    <property type="project" value="UniProtKB-SubCell"/>
</dbReference>
<keyword evidence="7 9" id="KW-0221">Differentiation</keyword>
<evidence type="ECO:0000256" key="1">
    <source>
        <dbReference type="ARBA" id="ARBA00004613"/>
    </source>
</evidence>
<evidence type="ECO:0000256" key="4">
    <source>
        <dbReference type="ARBA" id="ARBA00022525"/>
    </source>
</evidence>
<evidence type="ECO:0000256" key="8">
    <source>
        <dbReference type="ARBA" id="ARBA00023030"/>
    </source>
</evidence>
<keyword evidence="11" id="KW-1185">Reference proteome</keyword>
<evidence type="ECO:0000256" key="3">
    <source>
        <dbReference type="ARBA" id="ARBA00022473"/>
    </source>
</evidence>
<reference evidence="10" key="1">
    <citation type="submission" date="2021-01" db="UniProtKB">
        <authorList>
            <consortium name="EnsemblPlants"/>
        </authorList>
    </citation>
    <scope>IDENTIFICATION</scope>
</reference>
<comment type="function">
    <text evidence="9">Promotes plant cell differentiation, organogenesis and somatic embryogenesis as well as cell proliferation.</text>
</comment>
<sequence>MKLYLVRSSASIFWVFLLLSTLFTASASGRRVAAERMHQQPSPATGEEHIIEGSQGDVVMDELLGAENCHSEDVECVQRRLISEAHLDYIYTQRHRP</sequence>
<keyword evidence="6 9" id="KW-0732">Signal</keyword>
<dbReference type="EnsemblPlants" id="Kaladp0056s0108.1.v1.1">
    <property type="protein sequence ID" value="Kaladp0056s0108.1.v1.1"/>
    <property type="gene ID" value="Kaladp0056s0108.v1.1"/>
</dbReference>
<keyword evidence="5 9" id="KW-0765">Sulfation</keyword>
<dbReference type="PANTHER" id="PTHR33285:SF22">
    <property type="entry name" value="PHYTOSULFOKINES 6-RELATED"/>
    <property type="match status" value="1"/>
</dbReference>
<comment type="subcellular location">
    <subcellularLocation>
        <location evidence="1 9">Secreted</location>
    </subcellularLocation>
</comment>
<evidence type="ECO:0000256" key="2">
    <source>
        <dbReference type="ARBA" id="ARBA00010781"/>
    </source>
</evidence>
<dbReference type="Proteomes" id="UP000594263">
    <property type="component" value="Unplaced"/>
</dbReference>
<keyword evidence="4 9" id="KW-0964">Secreted</keyword>
<organism evidence="10 11">
    <name type="scientific">Kalanchoe fedtschenkoi</name>
    <name type="common">Lavender scallops</name>
    <name type="synonym">South American air plant</name>
    <dbReference type="NCBI Taxonomy" id="63787"/>
    <lineage>
        <taxon>Eukaryota</taxon>
        <taxon>Viridiplantae</taxon>
        <taxon>Streptophyta</taxon>
        <taxon>Embryophyta</taxon>
        <taxon>Tracheophyta</taxon>
        <taxon>Spermatophyta</taxon>
        <taxon>Magnoliopsida</taxon>
        <taxon>eudicotyledons</taxon>
        <taxon>Gunneridae</taxon>
        <taxon>Pentapetalae</taxon>
        <taxon>Saxifragales</taxon>
        <taxon>Crassulaceae</taxon>
        <taxon>Kalanchoe</taxon>
    </lineage>
</organism>
<comment type="PTM">
    <text evidence="9">PSK-alpha is produced by endopeptidase digestion. PSK-beta is produced from PSK-alpha by exopeptidase digestion.</text>
</comment>
<evidence type="ECO:0000313" key="10">
    <source>
        <dbReference type="EnsemblPlants" id="Kaladp0056s0108.1.v1.1"/>
    </source>
</evidence>
<keyword evidence="3 9" id="KW-0217">Developmental protein</keyword>
<dbReference type="Gramene" id="Kaladp0056s0108.1.v1.1">
    <property type="protein sequence ID" value="Kaladp0056s0108.1.v1.1"/>
    <property type="gene ID" value="Kaladp0056s0108.v1.1"/>
</dbReference>
<evidence type="ECO:0000256" key="6">
    <source>
        <dbReference type="ARBA" id="ARBA00022729"/>
    </source>
</evidence>
<dbReference type="AlphaFoldDB" id="A0A7N1A0B8"/>
<dbReference type="InterPro" id="IPR009438">
    <property type="entry name" value="Phytosulfokine"/>
</dbReference>
<feature type="chain" id="PRO_5031606066" description="Phytosulfokine" evidence="9">
    <location>
        <begin position="30"/>
        <end position="97"/>
    </location>
</feature>
<protein>
    <recommendedName>
        <fullName evidence="9">Phytosulfokine</fullName>
    </recommendedName>
    <component>
        <recommendedName>
            <fullName evidence="9">Phytosulfokine-alpha</fullName>
            <shortName evidence="9">PSK-alpha</shortName>
            <shortName evidence="9">Phytosulfokine-a</shortName>
        </recommendedName>
    </component>
    <component>
        <recommendedName>
            <fullName evidence="9">Phytosulfokine-beta</fullName>
            <shortName evidence="9">PSK-beta</shortName>
            <shortName evidence="9">Phytosulfokine-b</shortName>
        </recommendedName>
    </component>
</protein>
<accession>A0A7N1A0B8</accession>
<evidence type="ECO:0000313" key="11">
    <source>
        <dbReference type="Proteomes" id="UP000594263"/>
    </source>
</evidence>
<dbReference type="PANTHER" id="PTHR33285">
    <property type="entry name" value="PHYTOSULFOKINES 3"/>
    <property type="match status" value="1"/>
</dbReference>
<dbReference type="GO" id="GO:0008283">
    <property type="term" value="P:cell population proliferation"/>
    <property type="evidence" value="ECO:0007669"/>
    <property type="project" value="UniProtKB-UniRule"/>
</dbReference>
<keyword evidence="8 9" id="KW-0339">Growth factor</keyword>
<evidence type="ECO:0000256" key="7">
    <source>
        <dbReference type="ARBA" id="ARBA00022782"/>
    </source>
</evidence>
<dbReference type="GO" id="GO:0030154">
    <property type="term" value="P:cell differentiation"/>
    <property type="evidence" value="ECO:0007669"/>
    <property type="project" value="UniProtKB-UniRule"/>
</dbReference>
<name>A0A7N1A0B8_KALFE</name>
<feature type="signal peptide" evidence="9">
    <location>
        <begin position="1"/>
        <end position="29"/>
    </location>
</feature>
<dbReference type="OMA" id="ENCHSED"/>